<feature type="compositionally biased region" description="Polar residues" evidence="5">
    <location>
        <begin position="41"/>
        <end position="50"/>
    </location>
</feature>
<dbReference type="PROSITE" id="PS50850">
    <property type="entry name" value="MFS"/>
    <property type="match status" value="1"/>
</dbReference>
<feature type="transmembrane region" description="Helical" evidence="6">
    <location>
        <begin position="451"/>
        <end position="472"/>
    </location>
</feature>
<feature type="transmembrane region" description="Helical" evidence="6">
    <location>
        <begin position="202"/>
        <end position="226"/>
    </location>
</feature>
<evidence type="ECO:0000259" key="7">
    <source>
        <dbReference type="PROSITE" id="PS50850"/>
    </source>
</evidence>
<feature type="transmembrane region" description="Helical" evidence="6">
    <location>
        <begin position="479"/>
        <end position="505"/>
    </location>
</feature>
<feature type="transmembrane region" description="Helical" evidence="6">
    <location>
        <begin position="111"/>
        <end position="128"/>
    </location>
</feature>
<dbReference type="RefSeq" id="XP_007407814.1">
    <property type="nucleotide sequence ID" value="XM_007407752.1"/>
</dbReference>
<dbReference type="GO" id="GO:0022857">
    <property type="term" value="F:transmembrane transporter activity"/>
    <property type="evidence" value="ECO:0007669"/>
    <property type="project" value="InterPro"/>
</dbReference>
<evidence type="ECO:0000256" key="5">
    <source>
        <dbReference type="SAM" id="MobiDB-lite"/>
    </source>
</evidence>
<feature type="transmembrane region" description="Helical" evidence="6">
    <location>
        <begin position="238"/>
        <end position="262"/>
    </location>
</feature>
<keyword evidence="3 6" id="KW-1133">Transmembrane helix</keyword>
<name>F4RFN3_MELLP</name>
<gene>
    <name evidence="8" type="ORF">MELLADRAFT_42763</name>
</gene>
<dbReference type="PANTHER" id="PTHR23502">
    <property type="entry name" value="MAJOR FACILITATOR SUPERFAMILY"/>
    <property type="match status" value="1"/>
</dbReference>
<dbReference type="Proteomes" id="UP000001072">
    <property type="component" value="Unassembled WGS sequence"/>
</dbReference>
<feature type="transmembrane region" description="Helical" evidence="6">
    <location>
        <begin position="268"/>
        <end position="288"/>
    </location>
</feature>
<evidence type="ECO:0000313" key="8">
    <source>
        <dbReference type="EMBL" id="EGG08840.1"/>
    </source>
</evidence>
<feature type="transmembrane region" description="Helical" evidence="6">
    <location>
        <begin position="383"/>
        <end position="402"/>
    </location>
</feature>
<evidence type="ECO:0000256" key="6">
    <source>
        <dbReference type="SAM" id="Phobius"/>
    </source>
</evidence>
<evidence type="ECO:0000256" key="2">
    <source>
        <dbReference type="ARBA" id="ARBA00022692"/>
    </source>
</evidence>
<evidence type="ECO:0000256" key="1">
    <source>
        <dbReference type="ARBA" id="ARBA00004141"/>
    </source>
</evidence>
<feature type="transmembrane region" description="Helical" evidence="6">
    <location>
        <begin position="344"/>
        <end position="363"/>
    </location>
</feature>
<proteinExistence type="predicted"/>
<feature type="compositionally biased region" description="Basic and acidic residues" evidence="5">
    <location>
        <begin position="566"/>
        <end position="579"/>
    </location>
</feature>
<dbReference type="InterPro" id="IPR011701">
    <property type="entry name" value="MFS"/>
</dbReference>
<evidence type="ECO:0000256" key="4">
    <source>
        <dbReference type="ARBA" id="ARBA00023136"/>
    </source>
</evidence>
<organism evidence="9">
    <name type="scientific">Melampsora larici-populina (strain 98AG31 / pathotype 3-4-7)</name>
    <name type="common">Poplar leaf rust fungus</name>
    <dbReference type="NCBI Taxonomy" id="747676"/>
    <lineage>
        <taxon>Eukaryota</taxon>
        <taxon>Fungi</taxon>
        <taxon>Dikarya</taxon>
        <taxon>Basidiomycota</taxon>
        <taxon>Pucciniomycotina</taxon>
        <taxon>Pucciniomycetes</taxon>
        <taxon>Pucciniales</taxon>
        <taxon>Melampsoraceae</taxon>
        <taxon>Melampsora</taxon>
    </lineage>
</organism>
<feature type="region of interest" description="Disordered" evidence="5">
    <location>
        <begin position="21"/>
        <end position="104"/>
    </location>
</feature>
<dbReference type="InterPro" id="IPR036259">
    <property type="entry name" value="MFS_trans_sf"/>
</dbReference>
<keyword evidence="4 6" id="KW-0472">Membrane</keyword>
<reference evidence="9" key="1">
    <citation type="journal article" date="2011" name="Proc. Natl. Acad. Sci. U.S.A.">
        <title>Obligate biotrophy features unraveled by the genomic analysis of rust fungi.</title>
        <authorList>
            <person name="Duplessis S."/>
            <person name="Cuomo C.A."/>
            <person name="Lin Y.-C."/>
            <person name="Aerts A."/>
            <person name="Tisserant E."/>
            <person name="Veneault-Fourrey C."/>
            <person name="Joly D.L."/>
            <person name="Hacquard S."/>
            <person name="Amselem J."/>
            <person name="Cantarel B.L."/>
            <person name="Chiu R."/>
            <person name="Coutinho P.M."/>
            <person name="Feau N."/>
            <person name="Field M."/>
            <person name="Frey P."/>
            <person name="Gelhaye E."/>
            <person name="Goldberg J."/>
            <person name="Grabherr M.G."/>
            <person name="Kodira C.D."/>
            <person name="Kohler A."/>
            <person name="Kuees U."/>
            <person name="Lindquist E.A."/>
            <person name="Lucas S.M."/>
            <person name="Mago R."/>
            <person name="Mauceli E."/>
            <person name="Morin E."/>
            <person name="Murat C."/>
            <person name="Pangilinan J.L."/>
            <person name="Park R."/>
            <person name="Pearson M."/>
            <person name="Quesneville H."/>
            <person name="Rouhier N."/>
            <person name="Sakthikumar S."/>
            <person name="Salamov A.A."/>
            <person name="Schmutz J."/>
            <person name="Selles B."/>
            <person name="Shapiro H."/>
            <person name="Tanguay P."/>
            <person name="Tuskan G.A."/>
            <person name="Henrissat B."/>
            <person name="Van de Peer Y."/>
            <person name="Rouze P."/>
            <person name="Ellis J.G."/>
            <person name="Dodds P.N."/>
            <person name="Schein J.E."/>
            <person name="Zhong S."/>
            <person name="Hamelin R.C."/>
            <person name="Grigoriev I.V."/>
            <person name="Szabo L.J."/>
            <person name="Martin F."/>
        </authorList>
    </citation>
    <scope>NUCLEOTIDE SEQUENCE [LARGE SCALE GENOMIC DNA]</scope>
    <source>
        <strain evidence="9">98AG31 / pathotype 3-4-7</strain>
    </source>
</reference>
<evidence type="ECO:0000256" key="3">
    <source>
        <dbReference type="ARBA" id="ARBA00022989"/>
    </source>
</evidence>
<dbReference type="GeneID" id="18928065"/>
<keyword evidence="9" id="KW-1185">Reference proteome</keyword>
<dbReference type="EMBL" id="GL883099">
    <property type="protein sequence ID" value="EGG08840.1"/>
    <property type="molecule type" value="Genomic_DNA"/>
</dbReference>
<protein>
    <recommendedName>
        <fullName evidence="7">Major facilitator superfamily (MFS) profile domain-containing protein</fullName>
    </recommendedName>
</protein>
<feature type="domain" description="Major facilitator superfamily (MFS) profile" evidence="7">
    <location>
        <begin position="113"/>
        <end position="542"/>
    </location>
</feature>
<dbReference type="PANTHER" id="PTHR23502:SF74">
    <property type="entry name" value="MAJOR FACILITATOR SUPERFAMILY (MFS) PROFILE DOMAIN-CONTAINING PROTEIN"/>
    <property type="match status" value="1"/>
</dbReference>
<dbReference type="eggNOG" id="KOG0255">
    <property type="taxonomic scope" value="Eukaryota"/>
</dbReference>
<dbReference type="Pfam" id="PF07690">
    <property type="entry name" value="MFS_1"/>
    <property type="match status" value="1"/>
</dbReference>
<dbReference type="FunCoup" id="F4RFN3">
    <property type="interactions" value="114"/>
</dbReference>
<feature type="compositionally biased region" description="Polar residues" evidence="5">
    <location>
        <begin position="60"/>
        <end position="70"/>
    </location>
</feature>
<dbReference type="CDD" id="cd17323">
    <property type="entry name" value="MFS_Tpo1_MDR_like"/>
    <property type="match status" value="1"/>
</dbReference>
<dbReference type="AlphaFoldDB" id="F4RFN3"/>
<dbReference type="Gene3D" id="1.20.1250.20">
    <property type="entry name" value="MFS general substrate transporter like domains"/>
    <property type="match status" value="1"/>
</dbReference>
<dbReference type="SUPFAM" id="SSF103473">
    <property type="entry name" value="MFS general substrate transporter"/>
    <property type="match status" value="1"/>
</dbReference>
<feature type="transmembrane region" description="Helical" evidence="6">
    <location>
        <begin position="179"/>
        <end position="196"/>
    </location>
</feature>
<feature type="transmembrane region" description="Helical" evidence="6">
    <location>
        <begin position="517"/>
        <end position="537"/>
    </location>
</feature>
<dbReference type="HOGENOM" id="CLU_008455_11_4_1"/>
<dbReference type="OrthoDB" id="9986881at2759"/>
<dbReference type="InterPro" id="IPR020846">
    <property type="entry name" value="MFS_dom"/>
</dbReference>
<dbReference type="KEGG" id="mlr:MELLADRAFT_42763"/>
<feature type="region of interest" description="Disordered" evidence="5">
    <location>
        <begin position="558"/>
        <end position="593"/>
    </location>
</feature>
<dbReference type="GO" id="GO:0005886">
    <property type="term" value="C:plasma membrane"/>
    <property type="evidence" value="ECO:0007669"/>
    <property type="project" value="TreeGrafter"/>
</dbReference>
<keyword evidence="2 6" id="KW-0812">Transmembrane</keyword>
<feature type="transmembrane region" description="Helical" evidence="6">
    <location>
        <begin position="148"/>
        <end position="167"/>
    </location>
</feature>
<sequence>MDSKIDTSPLPITVTEADQIISRYGNDAPSPLPSNHSHSLTTLHQNSSGLTLAHQDQDQQHSTTNHPSDQNQHHHSQNASKHPSQEFDPNRVTWLPDDPENPQSWSDKRKWVLTVICGIITVNATFASSAPSSATEDIVKQFGVSLEVATLVTSLFLCGYIAGPLIWAPLSELIGRRPVFLGTMISYVILQLGEALNTNLQTILVIRFLSGVAASAPLTNCGGLIADIWDPIYRAPAISIFTASAFIGPVLGPIVGSFVAGSYLGFRWIFWLMMIIGGGFTAMVYFGLPETYAPILLAKRAKKRRAEENRPELYSDHERADFSVKGILHRTLLRPFKMLASEPILVLVTVYLSIVYGLLYGLFEAFPIIWGDLRGFTPTQIGLLFIGVGIGTTLGAVMNIYLQQSLKTLVPKWHGHPPCEVHLYGSMLAGPFLVIGIFWLGWTGAYASIPWWVPAISTILLGASFTLVFISFQAYLIDVYLMYSASALAANTICRSAFGAAFPLFTRQMFEGLGVQWAATLIGCVGLLISPSPFIFYKYGSRIRTRSKFAPNLDLQMKSTVEEEEQREKTQEKKTEETMAGKSNNHQKGPEIV</sequence>
<dbReference type="InParanoid" id="F4RFN3"/>
<dbReference type="FunFam" id="1.20.1250.20:FF:000082">
    <property type="entry name" value="MFS multidrug transporter, putative"/>
    <property type="match status" value="1"/>
</dbReference>
<comment type="subcellular location">
    <subcellularLocation>
        <location evidence="1">Membrane</location>
        <topology evidence="1">Multi-pass membrane protein</topology>
    </subcellularLocation>
</comment>
<feature type="transmembrane region" description="Helical" evidence="6">
    <location>
        <begin position="423"/>
        <end position="445"/>
    </location>
</feature>
<dbReference type="VEuPathDB" id="FungiDB:MELLADRAFT_42763"/>
<evidence type="ECO:0000313" key="9">
    <source>
        <dbReference type="Proteomes" id="UP000001072"/>
    </source>
</evidence>
<accession>F4RFN3</accession>